<sequence>MTTCLEAAIEDIHSKEMLISEFTANLKNPYMKISSGLISTNNTNDSSIITLITIPDDQSIQPHKDQLQDLMHLDIPDDEMPKSATLPPASISKVKQPNKKKNKELQCCRKKLTIK</sequence>
<feature type="region of interest" description="Disordered" evidence="1">
    <location>
        <begin position="74"/>
        <end position="115"/>
    </location>
</feature>
<evidence type="ECO:0000313" key="2">
    <source>
        <dbReference type="EMBL" id="RIA85978.1"/>
    </source>
</evidence>
<dbReference type="EMBL" id="QKYT01000392">
    <property type="protein sequence ID" value="RIA85978.1"/>
    <property type="molecule type" value="Genomic_DNA"/>
</dbReference>
<comment type="caution">
    <text evidence="2">The sequence shown here is derived from an EMBL/GenBank/DDBJ whole genome shotgun (WGS) entry which is preliminary data.</text>
</comment>
<dbReference type="AlphaFoldDB" id="A0A397SIW3"/>
<dbReference type="Proteomes" id="UP000265703">
    <property type="component" value="Unassembled WGS sequence"/>
</dbReference>
<name>A0A397SIW3_9GLOM</name>
<protein>
    <submittedName>
        <fullName evidence="2">Uncharacterized protein</fullName>
    </submittedName>
</protein>
<evidence type="ECO:0000256" key="1">
    <source>
        <dbReference type="SAM" id="MobiDB-lite"/>
    </source>
</evidence>
<keyword evidence="3" id="KW-1185">Reference proteome</keyword>
<accession>A0A397SIW3</accession>
<feature type="compositionally biased region" description="Basic residues" evidence="1">
    <location>
        <begin position="96"/>
        <end position="115"/>
    </location>
</feature>
<evidence type="ECO:0000313" key="3">
    <source>
        <dbReference type="Proteomes" id="UP000265703"/>
    </source>
</evidence>
<gene>
    <name evidence="2" type="ORF">C1645_829988</name>
</gene>
<reference evidence="2 3" key="1">
    <citation type="submission" date="2018-06" db="EMBL/GenBank/DDBJ databases">
        <title>Comparative genomics reveals the genomic features of Rhizophagus irregularis, R. cerebriforme, R. diaphanum and Gigaspora rosea, and their symbiotic lifestyle signature.</title>
        <authorList>
            <person name="Morin E."/>
            <person name="San Clemente H."/>
            <person name="Chen E.C.H."/>
            <person name="De La Providencia I."/>
            <person name="Hainaut M."/>
            <person name="Kuo A."/>
            <person name="Kohler A."/>
            <person name="Murat C."/>
            <person name="Tang N."/>
            <person name="Roy S."/>
            <person name="Loubradou J."/>
            <person name="Henrissat B."/>
            <person name="Grigoriev I.V."/>
            <person name="Corradi N."/>
            <person name="Roux C."/>
            <person name="Martin F.M."/>
        </authorList>
    </citation>
    <scope>NUCLEOTIDE SEQUENCE [LARGE SCALE GENOMIC DNA]</scope>
    <source>
        <strain evidence="2 3">DAOM 227022</strain>
    </source>
</reference>
<organism evidence="2 3">
    <name type="scientific">Glomus cerebriforme</name>
    <dbReference type="NCBI Taxonomy" id="658196"/>
    <lineage>
        <taxon>Eukaryota</taxon>
        <taxon>Fungi</taxon>
        <taxon>Fungi incertae sedis</taxon>
        <taxon>Mucoromycota</taxon>
        <taxon>Glomeromycotina</taxon>
        <taxon>Glomeromycetes</taxon>
        <taxon>Glomerales</taxon>
        <taxon>Glomeraceae</taxon>
        <taxon>Glomus</taxon>
    </lineage>
</organism>
<proteinExistence type="predicted"/>